<dbReference type="AlphaFoldDB" id="A0A0C2ZMA8"/>
<name>A0A0C2ZMA8_9AGAM</name>
<keyword evidence="2" id="KW-1185">Reference proteome</keyword>
<evidence type="ECO:0000313" key="2">
    <source>
        <dbReference type="Proteomes" id="UP000053989"/>
    </source>
</evidence>
<protein>
    <submittedName>
        <fullName evidence="1">Uncharacterized protein</fullName>
    </submittedName>
</protein>
<accession>A0A0C2ZMA8</accession>
<gene>
    <name evidence="1" type="ORF">SCLCIDRAFT_788326</name>
</gene>
<sequence length="116" mass="13191">MEVYGKCKQSIPGATASATYTCNFARAWRPKLKRRECIRAPLLPTIKPKLCINLFPTVYLTTSHTSSSTIFIHGTLEAIEAGLDESSLFYRSAHEHFTSRWSFMPGRHIPSEPRYI</sequence>
<evidence type="ECO:0000313" key="1">
    <source>
        <dbReference type="EMBL" id="KIM62698.1"/>
    </source>
</evidence>
<reference evidence="2" key="2">
    <citation type="submission" date="2015-01" db="EMBL/GenBank/DDBJ databases">
        <title>Evolutionary Origins and Diversification of the Mycorrhizal Mutualists.</title>
        <authorList>
            <consortium name="DOE Joint Genome Institute"/>
            <consortium name="Mycorrhizal Genomics Consortium"/>
            <person name="Kohler A."/>
            <person name="Kuo A."/>
            <person name="Nagy L.G."/>
            <person name="Floudas D."/>
            <person name="Copeland A."/>
            <person name="Barry K.W."/>
            <person name="Cichocki N."/>
            <person name="Veneault-Fourrey C."/>
            <person name="LaButti K."/>
            <person name="Lindquist E.A."/>
            <person name="Lipzen A."/>
            <person name="Lundell T."/>
            <person name="Morin E."/>
            <person name="Murat C."/>
            <person name="Riley R."/>
            <person name="Ohm R."/>
            <person name="Sun H."/>
            <person name="Tunlid A."/>
            <person name="Henrissat B."/>
            <person name="Grigoriev I.V."/>
            <person name="Hibbett D.S."/>
            <person name="Martin F."/>
        </authorList>
    </citation>
    <scope>NUCLEOTIDE SEQUENCE [LARGE SCALE GENOMIC DNA]</scope>
    <source>
        <strain evidence="2">Foug A</strain>
    </source>
</reference>
<dbReference type="InParanoid" id="A0A0C2ZMA8"/>
<dbReference type="Proteomes" id="UP000053989">
    <property type="component" value="Unassembled WGS sequence"/>
</dbReference>
<dbReference type="HOGENOM" id="CLU_2098273_0_0_1"/>
<reference evidence="1 2" key="1">
    <citation type="submission" date="2014-04" db="EMBL/GenBank/DDBJ databases">
        <authorList>
            <consortium name="DOE Joint Genome Institute"/>
            <person name="Kuo A."/>
            <person name="Kohler A."/>
            <person name="Nagy L.G."/>
            <person name="Floudas D."/>
            <person name="Copeland A."/>
            <person name="Barry K.W."/>
            <person name="Cichocki N."/>
            <person name="Veneault-Fourrey C."/>
            <person name="LaButti K."/>
            <person name="Lindquist E.A."/>
            <person name="Lipzen A."/>
            <person name="Lundell T."/>
            <person name="Morin E."/>
            <person name="Murat C."/>
            <person name="Sun H."/>
            <person name="Tunlid A."/>
            <person name="Henrissat B."/>
            <person name="Grigoriev I.V."/>
            <person name="Hibbett D.S."/>
            <person name="Martin F."/>
            <person name="Nordberg H.P."/>
            <person name="Cantor M.N."/>
            <person name="Hua S.X."/>
        </authorList>
    </citation>
    <scope>NUCLEOTIDE SEQUENCE [LARGE SCALE GENOMIC DNA]</scope>
    <source>
        <strain evidence="1 2">Foug A</strain>
    </source>
</reference>
<organism evidence="1 2">
    <name type="scientific">Scleroderma citrinum Foug A</name>
    <dbReference type="NCBI Taxonomy" id="1036808"/>
    <lineage>
        <taxon>Eukaryota</taxon>
        <taxon>Fungi</taxon>
        <taxon>Dikarya</taxon>
        <taxon>Basidiomycota</taxon>
        <taxon>Agaricomycotina</taxon>
        <taxon>Agaricomycetes</taxon>
        <taxon>Agaricomycetidae</taxon>
        <taxon>Boletales</taxon>
        <taxon>Sclerodermatineae</taxon>
        <taxon>Sclerodermataceae</taxon>
        <taxon>Scleroderma</taxon>
    </lineage>
</organism>
<proteinExistence type="predicted"/>
<dbReference type="EMBL" id="KN822040">
    <property type="protein sequence ID" value="KIM62698.1"/>
    <property type="molecule type" value="Genomic_DNA"/>
</dbReference>